<keyword evidence="7" id="KW-0100">Branched-chain amino acid biosynthesis</keyword>
<evidence type="ECO:0000256" key="5">
    <source>
        <dbReference type="ARBA" id="ARBA00022624"/>
    </source>
</evidence>
<evidence type="ECO:0000256" key="6">
    <source>
        <dbReference type="ARBA" id="ARBA00022679"/>
    </source>
</evidence>
<reference evidence="10" key="1">
    <citation type="submission" date="2018-06" db="EMBL/GenBank/DDBJ databases">
        <authorList>
            <person name="Zhirakovskaya E."/>
        </authorList>
    </citation>
    <scope>NUCLEOTIDE SEQUENCE</scope>
</reference>
<accession>A0A3B1DLB6</accession>
<dbReference type="AlphaFoldDB" id="A0A3B1DLB6"/>
<evidence type="ECO:0000256" key="3">
    <source>
        <dbReference type="ARBA" id="ARBA00022325"/>
    </source>
</evidence>
<dbReference type="SUPFAM" id="SSF110921">
    <property type="entry name" value="2-isopropylmalate synthase LeuA, allosteric (dimerisation) domain"/>
    <property type="match status" value="1"/>
</dbReference>
<evidence type="ECO:0000256" key="4">
    <source>
        <dbReference type="ARBA" id="ARBA00022605"/>
    </source>
</evidence>
<dbReference type="SUPFAM" id="SSF51569">
    <property type="entry name" value="Aldolase"/>
    <property type="match status" value="1"/>
</dbReference>
<dbReference type="GO" id="GO:0043714">
    <property type="term" value="F:(R)-citramalate synthase activity"/>
    <property type="evidence" value="ECO:0007669"/>
    <property type="project" value="UniProtKB-EC"/>
</dbReference>
<dbReference type="Pfam" id="PF08502">
    <property type="entry name" value="LeuA_dimer"/>
    <property type="match status" value="1"/>
</dbReference>
<dbReference type="EMBL" id="UOGJ01000073">
    <property type="protein sequence ID" value="VAX35780.1"/>
    <property type="molecule type" value="Genomic_DNA"/>
</dbReference>
<dbReference type="InterPro" id="IPR005675">
    <property type="entry name" value="Citramal_synthase"/>
</dbReference>
<dbReference type="UniPathway" id="UPA00047">
    <property type="reaction ID" value="UER00066"/>
</dbReference>
<sequence length="521" mass="58311">MSPITIYDTTLRDGSQSEGISFTVNDKIKIAEKLDELGVHYIEGGWPGSNPKDKEFFQHFVNNKTKNAVITAFGSTRRAKIKPSEDINLQELIKSKAQTITIFGKTWDLHVRDVLKTTLDENLNMIVDSIDFLKKKKREVFYDCEHFFDGYKNSPKYALKTLLAAQEAGAECIILCDTNGGVLPNDVTKIINEIKNDIIVPLGIHTHNDMQLAVANSLAAINAGCVHVQGTFNGLGERCGNANLSTIIGILHSKMKQKTIVTKNVKKLKETCYFISEVSNAKLEDNMAFVGHSAFAHKGGVHIDAMLKNPLAYEHIEPTIFGNHRRFITSELAGKMPIVKKAQEMNVVLDKKSPEAKKLLQDLQKKELSGYQFESADASFELFMKRSLKKYMPFFELEGFRTASEKRFDGQVFAEATIRIDVNGKSQFSASEGNGPVDALDKALRGALTNFYPNLKEMRLTDYKVRVLDTKGGTSAKVRVLIESQDNTDTWTTVGVHENIIEASWEALIDSVEYKLLKDKK</sequence>
<dbReference type="NCBIfam" id="TIGR00977">
    <property type="entry name" value="citramal_synth"/>
    <property type="match status" value="1"/>
</dbReference>
<feature type="domain" description="Pyruvate carboxyltransferase" evidence="9">
    <location>
        <begin position="4"/>
        <end position="266"/>
    </location>
</feature>
<keyword evidence="4" id="KW-0028">Amino-acid biosynthesis</keyword>
<comment type="pathway">
    <text evidence="1">Amino-acid biosynthesis; L-isoleucine biosynthesis; 2-oxobutanoate from pyruvate: step 1/3.</text>
</comment>
<gene>
    <name evidence="10" type="ORF">MNBD_UNCLBAC01-312</name>
</gene>
<evidence type="ECO:0000256" key="7">
    <source>
        <dbReference type="ARBA" id="ARBA00023304"/>
    </source>
</evidence>
<dbReference type="GO" id="GO:0009097">
    <property type="term" value="P:isoleucine biosynthetic process"/>
    <property type="evidence" value="ECO:0007669"/>
    <property type="project" value="UniProtKB-UniPathway"/>
</dbReference>
<keyword evidence="6 10" id="KW-0808">Transferase</keyword>
<dbReference type="PANTHER" id="PTHR43538">
    <property type="entry name" value="ALPHA-IPM SYNTHASE/HOMOCITRATE SYNTHASE"/>
    <property type="match status" value="1"/>
</dbReference>
<dbReference type="Gene3D" id="1.10.238.260">
    <property type="match status" value="1"/>
</dbReference>
<dbReference type="Gene3D" id="3.30.160.270">
    <property type="match status" value="1"/>
</dbReference>
<evidence type="ECO:0000256" key="1">
    <source>
        <dbReference type="ARBA" id="ARBA00004743"/>
    </source>
</evidence>
<evidence type="ECO:0000256" key="8">
    <source>
        <dbReference type="ARBA" id="ARBA00034330"/>
    </source>
</evidence>
<dbReference type="InterPro" id="IPR054691">
    <property type="entry name" value="LeuA/HCS_post-cat"/>
</dbReference>
<dbReference type="Gene3D" id="3.20.20.70">
    <property type="entry name" value="Aldolase class I"/>
    <property type="match status" value="1"/>
</dbReference>
<dbReference type="InterPro" id="IPR002034">
    <property type="entry name" value="AIPM/Hcit_synth_CS"/>
</dbReference>
<dbReference type="InterPro" id="IPR013785">
    <property type="entry name" value="Aldolase_TIM"/>
</dbReference>
<evidence type="ECO:0000256" key="2">
    <source>
        <dbReference type="ARBA" id="ARBA00006154"/>
    </source>
</evidence>
<dbReference type="CDD" id="cd07941">
    <property type="entry name" value="DRE_TIM_LeuA3"/>
    <property type="match status" value="1"/>
</dbReference>
<dbReference type="InterPro" id="IPR013709">
    <property type="entry name" value="2-isopropylmalate_synth_dimer"/>
</dbReference>
<keyword evidence="10" id="KW-0012">Acyltransferase</keyword>
<protein>
    <recommendedName>
        <fullName evidence="3">(R)-citramalate synthase</fullName>
        <ecNumber evidence="8">2.3.3.21</ecNumber>
    </recommendedName>
</protein>
<dbReference type="Pfam" id="PF22617">
    <property type="entry name" value="HCS_D2"/>
    <property type="match status" value="1"/>
</dbReference>
<name>A0A3B1DLB6_9ZZZZ</name>
<comment type="similarity">
    <text evidence="2">Belongs to the alpha-IPM synthase/homocitrate synthase family.</text>
</comment>
<evidence type="ECO:0000259" key="9">
    <source>
        <dbReference type="PROSITE" id="PS50991"/>
    </source>
</evidence>
<keyword evidence="5" id="KW-0412">Isoleucine biosynthesis</keyword>
<dbReference type="PANTHER" id="PTHR43538:SF1">
    <property type="entry name" value="(R)-CITRAMALATE SYNTHASE"/>
    <property type="match status" value="1"/>
</dbReference>
<dbReference type="InterPro" id="IPR036230">
    <property type="entry name" value="LeuA_allosteric_dom_sf"/>
</dbReference>
<dbReference type="SMART" id="SM00917">
    <property type="entry name" value="LeuA_dimer"/>
    <property type="match status" value="1"/>
</dbReference>
<dbReference type="GO" id="GO:0003852">
    <property type="term" value="F:2-isopropylmalate synthase activity"/>
    <property type="evidence" value="ECO:0007669"/>
    <property type="project" value="InterPro"/>
</dbReference>
<dbReference type="InterPro" id="IPR000891">
    <property type="entry name" value="PYR_CT"/>
</dbReference>
<dbReference type="EC" id="2.3.3.21" evidence="8"/>
<dbReference type="PROSITE" id="PS00815">
    <property type="entry name" value="AIPM_HOMOCIT_SYNTH_1"/>
    <property type="match status" value="1"/>
</dbReference>
<dbReference type="GO" id="GO:0009098">
    <property type="term" value="P:L-leucine biosynthetic process"/>
    <property type="evidence" value="ECO:0007669"/>
    <property type="project" value="InterPro"/>
</dbReference>
<organism evidence="10">
    <name type="scientific">hydrothermal vent metagenome</name>
    <dbReference type="NCBI Taxonomy" id="652676"/>
    <lineage>
        <taxon>unclassified sequences</taxon>
        <taxon>metagenomes</taxon>
        <taxon>ecological metagenomes</taxon>
    </lineage>
</organism>
<evidence type="ECO:0000313" key="10">
    <source>
        <dbReference type="EMBL" id="VAX35780.1"/>
    </source>
</evidence>
<dbReference type="Pfam" id="PF00682">
    <property type="entry name" value="HMGL-like"/>
    <property type="match status" value="1"/>
</dbReference>
<dbReference type="PROSITE" id="PS50991">
    <property type="entry name" value="PYR_CT"/>
    <property type="match status" value="1"/>
</dbReference>
<proteinExistence type="inferred from homology"/>